<dbReference type="Proteomes" id="UP000283701">
    <property type="component" value="Unassembled WGS sequence"/>
</dbReference>
<comment type="caution">
    <text evidence="1">The sequence shown here is derived from an EMBL/GenBank/DDBJ whole genome shotgun (WGS) entry which is preliminary data.</text>
</comment>
<evidence type="ECO:0000313" key="1">
    <source>
        <dbReference type="EMBL" id="RHF83253.1"/>
    </source>
</evidence>
<dbReference type="EMBL" id="QRHP01000012">
    <property type="protein sequence ID" value="RHF83253.1"/>
    <property type="molecule type" value="Genomic_DNA"/>
</dbReference>
<name>A0A3R6D969_9FIRM</name>
<gene>
    <name evidence="1" type="ORF">DW654_10950</name>
</gene>
<protein>
    <recommendedName>
        <fullName evidence="3">Glycosyltransferase</fullName>
    </recommendedName>
</protein>
<sequence>MKQFLNEIIDCIEYMKSYDFEMLNKKKDIVNRYFVEMNERDQNESLDLLKGNGLESILIMSYLLQIIRKPIIQTKIEEILLEEELPASNVLNILFQMNSYLFRSPIETEKKVHYERQRVIFQNQVEKMKKEIMCNIEYIPYFKRSTKKIMIMCRTFLSESHAPTAKIVNICRYFKKLGYETFILCTYMGNIEEEYWNQWYDSQIENCKYISAGKIHVDYFGESIDGYVIYFSFENFYRETEVALEIIKEYNPEFVLEVGGDNIFSCLAESFTTVCSMACVKTPPLTTVRYVARYFRYTEEEDRKFRECLTNEQIVLEMEHIDELSVSNANKIHKKSDYGINENTFVILIAGNRLDYEVSDDVRKMLDDIMKMESNVMVAFVGKCERLEKQMQSGAFSSRYKFIGQVEDFMGIMKIGNIYLNPPRQGGGTGAYYAAANELPIITLPNCDVTQVGERFVCDKLEDMPRIVDRYIHDHDFMESQKKYCRERTKKLYKVDNVGNVEKFVNVLKQNIIKNEK</sequence>
<accession>A0A3R6D969</accession>
<dbReference type="RefSeq" id="WP_118203471.1">
    <property type="nucleotide sequence ID" value="NZ_QRHP01000012.1"/>
</dbReference>
<reference evidence="1 2" key="1">
    <citation type="submission" date="2018-08" db="EMBL/GenBank/DDBJ databases">
        <title>A genome reference for cultivated species of the human gut microbiota.</title>
        <authorList>
            <person name="Zou Y."/>
            <person name="Xue W."/>
            <person name="Luo G."/>
        </authorList>
    </citation>
    <scope>NUCLEOTIDE SEQUENCE [LARGE SCALE GENOMIC DNA]</scope>
    <source>
        <strain evidence="1 2">AM23-23AC</strain>
    </source>
</reference>
<dbReference type="AlphaFoldDB" id="A0A3R6D969"/>
<dbReference type="SUPFAM" id="SSF53756">
    <property type="entry name" value="UDP-Glycosyltransferase/glycogen phosphorylase"/>
    <property type="match status" value="1"/>
</dbReference>
<evidence type="ECO:0000313" key="2">
    <source>
        <dbReference type="Proteomes" id="UP000283701"/>
    </source>
</evidence>
<proteinExistence type="predicted"/>
<organism evidence="1 2">
    <name type="scientific">Roseburia inulinivorans</name>
    <dbReference type="NCBI Taxonomy" id="360807"/>
    <lineage>
        <taxon>Bacteria</taxon>
        <taxon>Bacillati</taxon>
        <taxon>Bacillota</taxon>
        <taxon>Clostridia</taxon>
        <taxon>Lachnospirales</taxon>
        <taxon>Lachnospiraceae</taxon>
        <taxon>Roseburia</taxon>
    </lineage>
</organism>
<dbReference type="Gene3D" id="3.40.50.2000">
    <property type="entry name" value="Glycogen Phosphorylase B"/>
    <property type="match status" value="1"/>
</dbReference>
<evidence type="ECO:0008006" key="3">
    <source>
        <dbReference type="Google" id="ProtNLM"/>
    </source>
</evidence>